<dbReference type="eggNOG" id="ENOG502SN8E">
    <property type="taxonomic scope" value="Eukaryota"/>
</dbReference>
<evidence type="ECO:0000313" key="3">
    <source>
        <dbReference type="Proteomes" id="UP000000759"/>
    </source>
</evidence>
<dbReference type="EMBL" id="CM000607">
    <property type="protein sequence ID" value="EEC50315.1"/>
    <property type="molecule type" value="Genomic_DNA"/>
</dbReference>
<reference evidence="2 3" key="1">
    <citation type="journal article" date="2008" name="Nature">
        <title>The Phaeodactylum genome reveals the evolutionary history of diatom genomes.</title>
        <authorList>
            <person name="Bowler C."/>
            <person name="Allen A.E."/>
            <person name="Badger J.H."/>
            <person name="Grimwood J."/>
            <person name="Jabbari K."/>
            <person name="Kuo A."/>
            <person name="Maheswari U."/>
            <person name="Martens C."/>
            <person name="Maumus F."/>
            <person name="Otillar R.P."/>
            <person name="Rayko E."/>
            <person name="Salamov A."/>
            <person name="Vandepoele K."/>
            <person name="Beszteri B."/>
            <person name="Gruber A."/>
            <person name="Heijde M."/>
            <person name="Katinka M."/>
            <person name="Mock T."/>
            <person name="Valentin K."/>
            <person name="Verret F."/>
            <person name="Berges J.A."/>
            <person name="Brownlee C."/>
            <person name="Cadoret J.P."/>
            <person name="Chiovitti A."/>
            <person name="Choi C.J."/>
            <person name="Coesel S."/>
            <person name="De Martino A."/>
            <person name="Detter J.C."/>
            <person name="Durkin C."/>
            <person name="Falciatore A."/>
            <person name="Fournet J."/>
            <person name="Haruta M."/>
            <person name="Huysman M.J."/>
            <person name="Jenkins B.D."/>
            <person name="Jiroutova K."/>
            <person name="Jorgensen R.E."/>
            <person name="Joubert Y."/>
            <person name="Kaplan A."/>
            <person name="Kroger N."/>
            <person name="Kroth P.G."/>
            <person name="La Roche J."/>
            <person name="Lindquist E."/>
            <person name="Lommer M."/>
            <person name="Martin-Jezequel V."/>
            <person name="Lopez P.J."/>
            <person name="Lucas S."/>
            <person name="Mangogna M."/>
            <person name="McGinnis K."/>
            <person name="Medlin L.K."/>
            <person name="Montsant A."/>
            <person name="Oudot-Le Secq M.P."/>
            <person name="Napoli C."/>
            <person name="Obornik M."/>
            <person name="Parker M.S."/>
            <person name="Petit J.L."/>
            <person name="Porcel B.M."/>
            <person name="Poulsen N."/>
            <person name="Robison M."/>
            <person name="Rychlewski L."/>
            <person name="Rynearson T.A."/>
            <person name="Schmutz J."/>
            <person name="Shapiro H."/>
            <person name="Siaut M."/>
            <person name="Stanley M."/>
            <person name="Sussman M.R."/>
            <person name="Taylor A.R."/>
            <person name="Vardi A."/>
            <person name="von Dassow P."/>
            <person name="Vyverman W."/>
            <person name="Willis A."/>
            <person name="Wyrwicz L.S."/>
            <person name="Rokhsar D.S."/>
            <person name="Weissenbach J."/>
            <person name="Armbrust E.V."/>
            <person name="Green B.R."/>
            <person name="Van de Peer Y."/>
            <person name="Grigoriev I.V."/>
        </authorList>
    </citation>
    <scope>NUCLEOTIDE SEQUENCE [LARGE SCALE GENOMIC DNA]</scope>
    <source>
        <strain evidence="2 3">CCAP 1055/1</strain>
    </source>
</reference>
<reference evidence="3" key="2">
    <citation type="submission" date="2008-08" db="EMBL/GenBank/DDBJ databases">
        <authorList>
            <consortium name="Diatom Consortium"/>
            <person name="Grigoriev I."/>
            <person name="Grimwood J."/>
            <person name="Kuo A."/>
            <person name="Otillar R.P."/>
            <person name="Salamov A."/>
            <person name="Detter J.C."/>
            <person name="Lindquist E."/>
            <person name="Shapiro H."/>
            <person name="Lucas S."/>
            <person name="Glavina del Rio T."/>
            <person name="Pitluck S."/>
            <person name="Rokhsar D."/>
            <person name="Bowler C."/>
        </authorList>
    </citation>
    <scope>GENOME REANNOTATION</scope>
    <source>
        <strain evidence="3">CCAP 1055/1</strain>
    </source>
</reference>
<evidence type="ECO:0000313" key="2">
    <source>
        <dbReference type="EMBL" id="EEC50315.1"/>
    </source>
</evidence>
<proteinExistence type="predicted"/>
<dbReference type="AlphaFoldDB" id="B7FUT1"/>
<dbReference type="HOGENOM" id="CLU_422424_0_0_1"/>
<feature type="compositionally biased region" description="Basic and acidic residues" evidence="1">
    <location>
        <begin position="245"/>
        <end position="262"/>
    </location>
</feature>
<gene>
    <name evidence="2" type="ORF">PHATRDRAFT_44646</name>
</gene>
<protein>
    <submittedName>
        <fullName evidence="2">Uncharacterized protein</fullName>
    </submittedName>
</protein>
<accession>B7FUT1</accession>
<dbReference type="GeneID" id="7198129"/>
<sequence>MELPLVSDVSQTVYWSWPSDSWLESRDLCFSPHYLVSGGFLIRIIDSIACSADDMKRPRDSRTFTFLLVLGFYSPTLWLSQGGVTAWVGPYRRKVTKPDRVSFPTRCTAALRDDESNIPQRPESSRMNDFVAEFLQKSHREANDDTANPSDTTDDVSKAAACISTSTHLIALPVDACHELLLELESVQRAILYHCPLLVHACIAPAVTRLPLLYVRAPSATAVSTDKLYDIVKKTVADVINQEDAEKTSVEAGDNEVRRDDGTPDTGAANDDNISPLLLSFQGLEIDGTGNNVLSTVANVENENGLLRLQRLVSILRERIHTDTGWDTWLPEDPRLALENDVVADPSFRPHIPFMRLPKNWIDFLETENDDQEVWMLPSEKGGNGISPIFWGQWLDDDFGEARMREVAIYNRQGKEKSLDEKAFYLPARSIPLPEGNAALRKQEAKFEAYNEERILQAEALQRKGTNSANDARDDDPLLSKTRNKLYSLYESSSVPGTETKDSSVLPEQNLVDASKGSDSESFMAPKPQRGNTDELDNWTKDRIRNAIESRAKFRSEIDLAKPKEKPPIQENSVFSKYKEGTLAPTQDQPETTRELPPYPSREHCMGFWRVVSSPTGFEVEEGNDSRSDNIILRVDGTTAGGPILDQETRQKTSGGTWRLMGESKEDAGLLVRLVIPPKKERILVMEGRLERISMSSDLPLASSTFGIPELEARKARSTADIEDLLYCSGNVYIEDAITGQNRDEIGSFSLMKLQTPTDPSKYTITIPKPVRNQD</sequence>
<keyword evidence="3" id="KW-1185">Reference proteome</keyword>
<dbReference type="RefSeq" id="XP_002178650.1">
    <property type="nucleotide sequence ID" value="XM_002178614.1"/>
</dbReference>
<evidence type="ECO:0000256" key="1">
    <source>
        <dbReference type="SAM" id="MobiDB-lite"/>
    </source>
</evidence>
<organism evidence="2 3">
    <name type="scientific">Phaeodactylum tricornutum (strain CCAP 1055/1)</name>
    <dbReference type="NCBI Taxonomy" id="556484"/>
    <lineage>
        <taxon>Eukaryota</taxon>
        <taxon>Sar</taxon>
        <taxon>Stramenopiles</taxon>
        <taxon>Ochrophyta</taxon>
        <taxon>Bacillariophyta</taxon>
        <taxon>Bacillariophyceae</taxon>
        <taxon>Bacillariophycidae</taxon>
        <taxon>Naviculales</taxon>
        <taxon>Phaeodactylaceae</taxon>
        <taxon>Phaeodactylum</taxon>
    </lineage>
</organism>
<dbReference type="Proteomes" id="UP000000759">
    <property type="component" value="Chromosome 4"/>
</dbReference>
<dbReference type="KEGG" id="pti:PHATRDRAFT_44646"/>
<feature type="region of interest" description="Disordered" evidence="1">
    <location>
        <begin position="245"/>
        <end position="273"/>
    </location>
</feature>
<dbReference type="Gene3D" id="3.90.1140.10">
    <property type="entry name" value="Cyclic phosphodiesterase"/>
    <property type="match status" value="1"/>
</dbReference>
<feature type="region of interest" description="Disordered" evidence="1">
    <location>
        <begin position="514"/>
        <end position="536"/>
    </location>
</feature>
<dbReference type="OrthoDB" id="46385at2759"/>
<dbReference type="InParanoid" id="B7FUT1"/>
<name>B7FUT1_PHATC</name>
<dbReference type="PaxDb" id="2850-Phatr44646"/>